<dbReference type="Proteomes" id="UP001595993">
    <property type="component" value="Unassembled WGS sequence"/>
</dbReference>
<protein>
    <submittedName>
        <fullName evidence="2">DUF5753 domain-containing protein</fullName>
    </submittedName>
</protein>
<feature type="domain" description="DUF5753" evidence="1">
    <location>
        <begin position="11"/>
        <end position="106"/>
    </location>
</feature>
<comment type="caution">
    <text evidence="2">The sequence shown here is derived from an EMBL/GenBank/DDBJ whole genome shotgun (WGS) entry which is preliminary data.</text>
</comment>
<gene>
    <name evidence="2" type="ORF">ACFO9E_13865</name>
</gene>
<dbReference type="RefSeq" id="WP_381194996.1">
    <property type="nucleotide sequence ID" value="NZ_JBHSFE010000011.1"/>
</dbReference>
<name>A0ABV9G7L5_9ACTN</name>
<evidence type="ECO:0000313" key="3">
    <source>
        <dbReference type="Proteomes" id="UP001595993"/>
    </source>
</evidence>
<reference evidence="3" key="1">
    <citation type="journal article" date="2019" name="Int. J. Syst. Evol. Microbiol.">
        <title>The Global Catalogue of Microorganisms (GCM) 10K type strain sequencing project: providing services to taxonomists for standard genome sequencing and annotation.</title>
        <authorList>
            <consortium name="The Broad Institute Genomics Platform"/>
            <consortium name="The Broad Institute Genome Sequencing Center for Infectious Disease"/>
            <person name="Wu L."/>
            <person name="Ma J."/>
        </authorList>
    </citation>
    <scope>NUCLEOTIDE SEQUENCE [LARGE SCALE GENOMIC DNA]</scope>
    <source>
        <strain evidence="3">CGMCC 4.7139</strain>
    </source>
</reference>
<dbReference type="Pfam" id="PF19054">
    <property type="entry name" value="DUF5753"/>
    <property type="match status" value="1"/>
</dbReference>
<proteinExistence type="predicted"/>
<keyword evidence="3" id="KW-1185">Reference proteome</keyword>
<sequence length="149" mass="16631">MQALAARASGFLTLEAIATQLHTYESGVVPGLLQTEAYVRAIHQRAHAGIGSTEIDRLVEVRMTRQQVLRRAQAPLKLTAIVNESLLRRRVGNAQVMRGQLEHIAVEVTLLRNGVGVRDSKLTDSPPLRRIRHSPEWIPQRHPDGRPTD</sequence>
<evidence type="ECO:0000313" key="2">
    <source>
        <dbReference type="EMBL" id="MFC4608896.1"/>
    </source>
</evidence>
<dbReference type="InterPro" id="IPR043917">
    <property type="entry name" value="DUF5753"/>
</dbReference>
<accession>A0ABV9G7L5</accession>
<dbReference type="EMBL" id="JBHSFE010000011">
    <property type="protein sequence ID" value="MFC4608896.1"/>
    <property type="molecule type" value="Genomic_DNA"/>
</dbReference>
<organism evidence="2 3">
    <name type="scientific">Streptomyces maoxianensis</name>
    <dbReference type="NCBI Taxonomy" id="1459942"/>
    <lineage>
        <taxon>Bacteria</taxon>
        <taxon>Bacillati</taxon>
        <taxon>Actinomycetota</taxon>
        <taxon>Actinomycetes</taxon>
        <taxon>Kitasatosporales</taxon>
        <taxon>Streptomycetaceae</taxon>
        <taxon>Streptomyces</taxon>
    </lineage>
</organism>
<evidence type="ECO:0000259" key="1">
    <source>
        <dbReference type="Pfam" id="PF19054"/>
    </source>
</evidence>